<name>A0ACD5T8Y0_AVESA</name>
<evidence type="ECO:0000313" key="1">
    <source>
        <dbReference type="EnsemblPlants" id="AVESA.00010b.r2.1AG0012080.1.CDS.1"/>
    </source>
</evidence>
<sequence length="240" mass="26630">MGKFVFLAVFFAALMAASVAQDLTEQSYRDVMCRREVQQKPLNACRQILQDKLIDGGREGAVGVPLLQTEWDTRERCCRQLHSVSRGCRCSAIRGMVRDYEETMPPLGGGRRGSPGEQQEQGHCSGETAGHHQQGGGYHGEEGRGQQGQVLRHEMPPRQQQEAGQEYYGGETAESQPQGGIYYGETSRRQGGQEIYGEGAQQMQHVIRVRLMQARQYVAGLPTVCQIEPMECSVFSGGQY</sequence>
<keyword evidence="2" id="KW-1185">Reference proteome</keyword>
<dbReference type="EnsemblPlants" id="AVESA.00010b.r2.1AG0012080.1">
    <property type="protein sequence ID" value="AVESA.00010b.r2.1AG0012080.1.CDS.1"/>
    <property type="gene ID" value="AVESA.00010b.r2.1AG0012080"/>
</dbReference>
<evidence type="ECO:0000313" key="2">
    <source>
        <dbReference type="Proteomes" id="UP001732700"/>
    </source>
</evidence>
<accession>A0ACD5T8Y0</accession>
<organism evidence="1 2">
    <name type="scientific">Avena sativa</name>
    <name type="common">Oat</name>
    <dbReference type="NCBI Taxonomy" id="4498"/>
    <lineage>
        <taxon>Eukaryota</taxon>
        <taxon>Viridiplantae</taxon>
        <taxon>Streptophyta</taxon>
        <taxon>Embryophyta</taxon>
        <taxon>Tracheophyta</taxon>
        <taxon>Spermatophyta</taxon>
        <taxon>Magnoliopsida</taxon>
        <taxon>Liliopsida</taxon>
        <taxon>Poales</taxon>
        <taxon>Poaceae</taxon>
        <taxon>BOP clade</taxon>
        <taxon>Pooideae</taxon>
        <taxon>Poodae</taxon>
        <taxon>Poeae</taxon>
        <taxon>Poeae Chloroplast Group 1 (Aveneae type)</taxon>
        <taxon>Aveninae</taxon>
        <taxon>Avena</taxon>
    </lineage>
</organism>
<protein>
    <submittedName>
        <fullName evidence="1">Uncharacterized protein</fullName>
    </submittedName>
</protein>
<reference evidence="1" key="2">
    <citation type="submission" date="2025-09" db="UniProtKB">
        <authorList>
            <consortium name="EnsemblPlants"/>
        </authorList>
    </citation>
    <scope>IDENTIFICATION</scope>
</reference>
<proteinExistence type="predicted"/>
<reference evidence="1" key="1">
    <citation type="submission" date="2021-05" db="EMBL/GenBank/DDBJ databases">
        <authorList>
            <person name="Scholz U."/>
            <person name="Mascher M."/>
            <person name="Fiebig A."/>
        </authorList>
    </citation>
    <scope>NUCLEOTIDE SEQUENCE [LARGE SCALE GENOMIC DNA]</scope>
</reference>
<dbReference type="Proteomes" id="UP001732700">
    <property type="component" value="Chromosome 1A"/>
</dbReference>